<dbReference type="Proteomes" id="UP000598775">
    <property type="component" value="Unassembled WGS sequence"/>
</dbReference>
<dbReference type="AlphaFoldDB" id="A0A917B3D4"/>
<feature type="transmembrane region" description="Helical" evidence="5">
    <location>
        <begin position="374"/>
        <end position="394"/>
    </location>
</feature>
<name>A0A917B3D4_9MICO</name>
<feature type="transmembrane region" description="Helical" evidence="5">
    <location>
        <begin position="55"/>
        <end position="74"/>
    </location>
</feature>
<dbReference type="EMBL" id="BMGP01000001">
    <property type="protein sequence ID" value="GGF15817.1"/>
    <property type="molecule type" value="Genomic_DNA"/>
</dbReference>
<dbReference type="Pfam" id="PF07690">
    <property type="entry name" value="MFS_1"/>
    <property type="match status" value="1"/>
</dbReference>
<evidence type="ECO:0000256" key="5">
    <source>
        <dbReference type="SAM" id="Phobius"/>
    </source>
</evidence>
<evidence type="ECO:0000256" key="1">
    <source>
        <dbReference type="ARBA" id="ARBA00004651"/>
    </source>
</evidence>
<keyword evidence="3 5" id="KW-1133">Transmembrane helix</keyword>
<dbReference type="InterPro" id="IPR020846">
    <property type="entry name" value="MFS_dom"/>
</dbReference>
<feature type="transmembrane region" description="Helical" evidence="5">
    <location>
        <begin position="143"/>
        <end position="167"/>
    </location>
</feature>
<evidence type="ECO:0000256" key="2">
    <source>
        <dbReference type="ARBA" id="ARBA00022692"/>
    </source>
</evidence>
<accession>A0A917B3D4</accession>
<comment type="subcellular location">
    <subcellularLocation>
        <location evidence="1">Cell membrane</location>
        <topology evidence="1">Multi-pass membrane protein</topology>
    </subcellularLocation>
</comment>
<dbReference type="RefSeq" id="WP_203585941.1">
    <property type="nucleotide sequence ID" value="NZ_BMGP01000001.1"/>
</dbReference>
<dbReference type="InterPro" id="IPR005829">
    <property type="entry name" value="Sugar_transporter_CS"/>
</dbReference>
<proteinExistence type="predicted"/>
<feature type="transmembrane region" description="Helical" evidence="5">
    <location>
        <begin position="342"/>
        <end position="362"/>
    </location>
</feature>
<evidence type="ECO:0000256" key="4">
    <source>
        <dbReference type="ARBA" id="ARBA00023136"/>
    </source>
</evidence>
<sequence length="458" mass="47697">MSIRESIDKAPMSRYQLLVISISLLIVLIEGYDLLLMAFSASAVAADWKLNATAIGLLLSAVGIGMVFGSLLIAPLADRIGRRRMTLLGLGIVTVSMAASALTMNSTQLGITRVITGLGIGGLVASVPVVISEFSPLRRRATWVAIGTAGLPIGGVVGGFVASIVLGSFGWRASFVVGVVLTLIVFVLVLAAMPESIDFLLAKRPKNAVETINRTLRRMKLETVSTLPQPQPRVPNEFITGLFKAGNGRKTALISFAFFVMMAAFYFANGWTPRLLLQAGMTAQQSIGAGVLLNLGGAAAAIGFGLFALKYKKKILTIISFAGATVAFVLMGISFGSLGWTLFLALAVGMFIQACATGLFTISPELFPTSVRTAGVGFAVTLGRIGAIISPILAGVLIDGGWSAPSLYLLFAVPLILGGLAIVALKLPKRPALVVGADDAELAPDVQSSTASVRAATS</sequence>
<dbReference type="GO" id="GO:0005886">
    <property type="term" value="C:plasma membrane"/>
    <property type="evidence" value="ECO:0007669"/>
    <property type="project" value="UniProtKB-SubCell"/>
</dbReference>
<keyword evidence="2 5" id="KW-0812">Transmembrane</keyword>
<feature type="transmembrane region" description="Helical" evidence="5">
    <location>
        <begin position="173"/>
        <end position="193"/>
    </location>
</feature>
<dbReference type="PROSITE" id="PS50850">
    <property type="entry name" value="MFS"/>
    <property type="match status" value="1"/>
</dbReference>
<dbReference type="SUPFAM" id="SSF103473">
    <property type="entry name" value="MFS general substrate transporter"/>
    <property type="match status" value="1"/>
</dbReference>
<comment type="caution">
    <text evidence="7">The sequence shown here is derived from an EMBL/GenBank/DDBJ whole genome shotgun (WGS) entry which is preliminary data.</text>
</comment>
<feature type="transmembrane region" description="Helical" evidence="5">
    <location>
        <begin position="251"/>
        <end position="268"/>
    </location>
</feature>
<evidence type="ECO:0000313" key="8">
    <source>
        <dbReference type="Proteomes" id="UP000598775"/>
    </source>
</evidence>
<feature type="transmembrane region" description="Helical" evidence="5">
    <location>
        <begin position="86"/>
        <end position="104"/>
    </location>
</feature>
<evidence type="ECO:0000256" key="3">
    <source>
        <dbReference type="ARBA" id="ARBA00022989"/>
    </source>
</evidence>
<dbReference type="PROSITE" id="PS00216">
    <property type="entry name" value="SUGAR_TRANSPORT_1"/>
    <property type="match status" value="1"/>
</dbReference>
<dbReference type="InterPro" id="IPR036259">
    <property type="entry name" value="MFS_trans_sf"/>
</dbReference>
<keyword evidence="4 5" id="KW-0472">Membrane</keyword>
<feature type="domain" description="Major facilitator superfamily (MFS) profile" evidence="6">
    <location>
        <begin position="19"/>
        <end position="430"/>
    </location>
</feature>
<protein>
    <submittedName>
        <fullName evidence="7">MFS transporter</fullName>
    </submittedName>
</protein>
<evidence type="ECO:0000259" key="6">
    <source>
        <dbReference type="PROSITE" id="PS50850"/>
    </source>
</evidence>
<dbReference type="GO" id="GO:0046943">
    <property type="term" value="F:carboxylic acid transmembrane transporter activity"/>
    <property type="evidence" value="ECO:0007669"/>
    <property type="project" value="TreeGrafter"/>
</dbReference>
<feature type="transmembrane region" description="Helical" evidence="5">
    <location>
        <begin position="288"/>
        <end position="309"/>
    </location>
</feature>
<evidence type="ECO:0000313" key="7">
    <source>
        <dbReference type="EMBL" id="GGF15817.1"/>
    </source>
</evidence>
<feature type="transmembrane region" description="Helical" evidence="5">
    <location>
        <begin position="406"/>
        <end position="425"/>
    </location>
</feature>
<reference evidence="7 8" key="1">
    <citation type="journal article" date="2014" name="Int. J. Syst. Evol. Microbiol.">
        <title>Complete genome sequence of Corynebacterium casei LMG S-19264T (=DSM 44701T), isolated from a smear-ripened cheese.</title>
        <authorList>
            <consortium name="US DOE Joint Genome Institute (JGI-PGF)"/>
            <person name="Walter F."/>
            <person name="Albersmeier A."/>
            <person name="Kalinowski J."/>
            <person name="Ruckert C."/>
        </authorList>
    </citation>
    <scope>NUCLEOTIDE SEQUENCE [LARGE SCALE GENOMIC DNA]</scope>
    <source>
        <strain evidence="7 8">CGMCC 1.12976</strain>
    </source>
</reference>
<dbReference type="InterPro" id="IPR011701">
    <property type="entry name" value="MFS"/>
</dbReference>
<organism evidence="7 8">
    <name type="scientific">Subtercola lobariae</name>
    <dbReference type="NCBI Taxonomy" id="1588641"/>
    <lineage>
        <taxon>Bacteria</taxon>
        <taxon>Bacillati</taxon>
        <taxon>Actinomycetota</taxon>
        <taxon>Actinomycetes</taxon>
        <taxon>Micrococcales</taxon>
        <taxon>Microbacteriaceae</taxon>
        <taxon>Subtercola</taxon>
    </lineage>
</organism>
<keyword evidence="8" id="KW-1185">Reference proteome</keyword>
<feature type="transmembrane region" description="Helical" evidence="5">
    <location>
        <begin position="316"/>
        <end position="336"/>
    </location>
</feature>
<dbReference type="PANTHER" id="PTHR23508:SF10">
    <property type="entry name" value="CARBOXYLIC ACID TRANSPORTER PROTEIN HOMOLOG"/>
    <property type="match status" value="1"/>
</dbReference>
<dbReference type="Gene3D" id="1.20.1250.20">
    <property type="entry name" value="MFS general substrate transporter like domains"/>
    <property type="match status" value="1"/>
</dbReference>
<gene>
    <name evidence="7" type="primary">vanK</name>
    <name evidence="7" type="ORF">GCM10011399_07080</name>
</gene>
<feature type="transmembrane region" description="Helical" evidence="5">
    <location>
        <begin position="110"/>
        <end position="131"/>
    </location>
</feature>
<dbReference type="PANTHER" id="PTHR23508">
    <property type="entry name" value="CARBOXYLIC ACID TRANSPORTER PROTEIN HOMOLOG"/>
    <property type="match status" value="1"/>
</dbReference>